<keyword evidence="1" id="KW-0812">Transmembrane</keyword>
<evidence type="ECO:0000313" key="3">
    <source>
        <dbReference type="Proteomes" id="UP000001444"/>
    </source>
</evidence>
<dbReference type="EMBL" id="FN554889">
    <property type="protein sequence ID" value="CBG71430.1"/>
    <property type="molecule type" value="Genomic_DNA"/>
</dbReference>
<dbReference type="KEGG" id="scb:SCAB_43651"/>
<evidence type="ECO:0000313" key="2">
    <source>
        <dbReference type="EMBL" id="CBG71430.1"/>
    </source>
</evidence>
<dbReference type="HOGENOM" id="CLU_159377_0_0_11"/>
<gene>
    <name evidence="2" type="ordered locus">SCAB_43651</name>
</gene>
<keyword evidence="3" id="KW-1185">Reference proteome</keyword>
<dbReference type="Proteomes" id="UP000001444">
    <property type="component" value="Chromosome"/>
</dbReference>
<feature type="transmembrane region" description="Helical" evidence="1">
    <location>
        <begin position="20"/>
        <end position="53"/>
    </location>
</feature>
<sequence length="104" mass="10928">MNRPVIPTDAPDEPRQTGEFAVFLGGASVACWFCCPFWILVSVAALPLALAGLARARVEYRASAQGRTNRSRAVAGGALSLLGAAAAIAYLIFTATHPDLLIQD</sequence>
<organism evidence="2 3">
    <name type="scientific">Streptomyces scabiei (strain 87.22)</name>
    <dbReference type="NCBI Taxonomy" id="680198"/>
    <lineage>
        <taxon>Bacteria</taxon>
        <taxon>Bacillati</taxon>
        <taxon>Actinomycetota</taxon>
        <taxon>Actinomycetes</taxon>
        <taxon>Kitasatosporales</taxon>
        <taxon>Streptomycetaceae</taxon>
        <taxon>Streptomyces</taxon>
    </lineage>
</organism>
<name>C9Z736_STRSW</name>
<keyword evidence="1" id="KW-0472">Membrane</keyword>
<feature type="transmembrane region" description="Helical" evidence="1">
    <location>
        <begin position="73"/>
        <end position="93"/>
    </location>
</feature>
<dbReference type="eggNOG" id="ENOG503291V">
    <property type="taxonomic scope" value="Bacteria"/>
</dbReference>
<dbReference type="STRING" id="680198.SCAB_43651"/>
<evidence type="ECO:0000256" key="1">
    <source>
        <dbReference type="SAM" id="Phobius"/>
    </source>
</evidence>
<accession>C9Z736</accession>
<keyword evidence="1" id="KW-1133">Transmembrane helix</keyword>
<protein>
    <submittedName>
        <fullName evidence="2">Putative membrane protein</fullName>
    </submittedName>
</protein>
<dbReference type="PROSITE" id="PS51257">
    <property type="entry name" value="PROKAR_LIPOPROTEIN"/>
    <property type="match status" value="1"/>
</dbReference>
<dbReference type="AlphaFoldDB" id="C9Z736"/>
<proteinExistence type="predicted"/>
<reference evidence="2 3" key="1">
    <citation type="journal article" date="2010" name="Mol. Plant Microbe Interact.">
        <title>Streptomyces scabies 87-22 contains a coronafacic acid-like biosynthetic cluster that contributes to plant-microbe interactions.</title>
        <authorList>
            <person name="Bignell D.R."/>
            <person name="Seipke R.F."/>
            <person name="Huguet-Tapia J.C."/>
            <person name="Chambers A.H."/>
            <person name="Parry R.J."/>
            <person name="Loria R."/>
        </authorList>
    </citation>
    <scope>NUCLEOTIDE SEQUENCE [LARGE SCALE GENOMIC DNA]</scope>
    <source>
        <strain evidence="2 3">87.22</strain>
    </source>
</reference>